<dbReference type="InterPro" id="IPR010005">
    <property type="entry name" value="Formate_DH_maturation_HycH"/>
</dbReference>
<organism evidence="1">
    <name type="scientific">Geobacillus sp. (strain Y4.1MC1)</name>
    <dbReference type="NCBI Taxonomy" id="581103"/>
    <lineage>
        <taxon>Bacteria</taxon>
        <taxon>Bacillati</taxon>
        <taxon>Bacillota</taxon>
        <taxon>Bacilli</taxon>
        <taxon>Bacillales</taxon>
        <taxon>Anoxybacillaceae</taxon>
        <taxon>Geobacillus</taxon>
    </lineage>
</organism>
<dbReference type="GO" id="GO:0016829">
    <property type="term" value="F:lyase activity"/>
    <property type="evidence" value="ECO:0007669"/>
    <property type="project" value="UniProtKB-KW"/>
</dbReference>
<accession>A0A7U3YF06</accession>
<reference evidence="1" key="1">
    <citation type="submission" date="2010-10" db="EMBL/GenBank/DDBJ databases">
        <title>Complete sequence of chromosome of Geobacillus sp. Y4.1MC1.</title>
        <authorList>
            <consortium name="US DOE Joint Genome Institute"/>
            <person name="Lucas S."/>
            <person name="Copeland A."/>
            <person name="Lapidus A."/>
            <person name="Cheng J.-F."/>
            <person name="Bruce D."/>
            <person name="Goodwin L."/>
            <person name="Pitluck S."/>
            <person name="Chertkov O."/>
            <person name="Zhang X."/>
            <person name="Detter J.C."/>
            <person name="Han C."/>
            <person name="Tapia R."/>
            <person name="Land M."/>
            <person name="Hauser L."/>
            <person name="Jeffries C."/>
            <person name="Kyrpides N."/>
            <person name="Ivanova N."/>
            <person name="Ovchinnikova G."/>
            <person name="Brumm P."/>
            <person name="Mead D."/>
            <person name="Woyke T."/>
        </authorList>
    </citation>
    <scope>NUCLEOTIDE SEQUENCE [LARGE SCALE GENOMIC DNA]</scope>
    <source>
        <strain evidence="1">Y4.1MC1</strain>
    </source>
</reference>
<proteinExistence type="predicted"/>
<name>A0A7U3YF06_GEOS0</name>
<protein>
    <submittedName>
        <fullName evidence="1">Formate hydrogenlyase maturation HycH</fullName>
    </submittedName>
</protein>
<dbReference type="KEGG" id="gmc:GY4MC1_1817"/>
<keyword evidence="1" id="KW-0456">Lyase</keyword>
<dbReference type="EMBL" id="CP002293">
    <property type="protein sequence ID" value="ADP74587.1"/>
    <property type="molecule type" value="Genomic_DNA"/>
</dbReference>
<sequence length="143" mass="16289">MPGKVKFFKLYKKFVDEGNENNVAPEVKQLKYYALAIGHHIGVVDCLSPVMVIEKEDYFNWIGKLPQGKAKRKLEGLAKWGELEINRDHVAALGSALSEADPSFLPEEKKWANNLLQLLQMIKKEPAVYLVVRLSEEVSDYSR</sequence>
<dbReference type="AlphaFoldDB" id="A0A7U3YF06"/>
<dbReference type="NCBIfam" id="NF011664">
    <property type="entry name" value="PRK15084.1"/>
    <property type="match status" value="1"/>
</dbReference>
<gene>
    <name evidence="1" type="ORF">GY4MC1_1817</name>
</gene>
<dbReference type="Pfam" id="PF07450">
    <property type="entry name" value="HycH"/>
    <property type="match status" value="1"/>
</dbReference>
<evidence type="ECO:0000313" key="1">
    <source>
        <dbReference type="EMBL" id="ADP74587.1"/>
    </source>
</evidence>